<dbReference type="Pfam" id="PF07470">
    <property type="entry name" value="Glyco_hydro_88"/>
    <property type="match status" value="1"/>
</dbReference>
<dbReference type="Proteomes" id="UP000651837">
    <property type="component" value="Unassembled WGS sequence"/>
</dbReference>
<evidence type="ECO:0000313" key="2">
    <source>
        <dbReference type="EMBL" id="MBD1262360.1"/>
    </source>
</evidence>
<reference evidence="2 3" key="1">
    <citation type="submission" date="2020-07" db="EMBL/GenBank/DDBJ databases">
        <title>The draft genome sequence of Maribacter polysiphoniae KCTC 22021.</title>
        <authorList>
            <person name="Mu L."/>
        </authorList>
    </citation>
    <scope>NUCLEOTIDE SEQUENCE [LARGE SCALE GENOMIC DNA]</scope>
    <source>
        <strain evidence="2 3">KCTC 22021</strain>
    </source>
</reference>
<organism evidence="2 3">
    <name type="scientific">Maribacter polysiphoniae</name>
    <dbReference type="NCBI Taxonomy" id="429344"/>
    <lineage>
        <taxon>Bacteria</taxon>
        <taxon>Pseudomonadati</taxon>
        <taxon>Bacteroidota</taxon>
        <taxon>Flavobacteriia</taxon>
        <taxon>Flavobacteriales</taxon>
        <taxon>Flavobacteriaceae</taxon>
        <taxon>Maribacter</taxon>
    </lineage>
</organism>
<dbReference type="InterPro" id="IPR052043">
    <property type="entry name" value="PolySaccharide_Degr_Enz"/>
</dbReference>
<comment type="caution">
    <text evidence="2">The sequence shown here is derived from an EMBL/GenBank/DDBJ whole genome shotgun (WGS) entry which is preliminary data.</text>
</comment>
<dbReference type="InterPro" id="IPR008928">
    <property type="entry name" value="6-hairpin_glycosidase_sf"/>
</dbReference>
<keyword evidence="1 2" id="KW-0378">Hydrolase</keyword>
<dbReference type="EMBL" id="JACWLN010000010">
    <property type="protein sequence ID" value="MBD1262360.1"/>
    <property type="molecule type" value="Genomic_DNA"/>
</dbReference>
<sequence length="414" mass="47548">MNAFSHKFMKVGFEIVGFVVFLLLSFGCKQSVKTPNAQEPLNPMVISDSLPWSERMALSVIKRHPEAWQTENDSVVKWNYKIGLLCTSFEELFKKTRNIKYSDYVEAYSKKVIDSSGQILNYRMDAYNIDMINSGKILFFLYDKTNDKRYLNALRTLRLQLKGHPRTKSGGFWHKKIYPNQMWLDGLYMGAPFYAAYNVRFEKADKIDDIIKQFRLVYQNTFDEETGLLYHAWDESKQMEWADKLTGKSPGFWSRSMGWYMMAMVDVLDYIPDGHPGRDEIIGYLNKLSEALAKHQHETGLWYQVTDLPNKEGNYLEASASCMFVYAFAKGHTKGYLPEKYYSLAQKAFNGIVNALIKIDEDGEIHITQICGSAGLGGIPYRDGSFEYYVGEKIKTDNLHGTGPFILAALSLDQ</sequence>
<dbReference type="InterPro" id="IPR012341">
    <property type="entry name" value="6hp_glycosidase-like_sf"/>
</dbReference>
<accession>A0ABR7W3K4</accession>
<dbReference type="InterPro" id="IPR010905">
    <property type="entry name" value="Glyco_hydro_88"/>
</dbReference>
<dbReference type="PANTHER" id="PTHR33886:SF8">
    <property type="entry name" value="UNSATURATED RHAMNOGALACTURONAN HYDROLASE (EUROFUNG)"/>
    <property type="match status" value="1"/>
</dbReference>
<dbReference type="PANTHER" id="PTHR33886">
    <property type="entry name" value="UNSATURATED RHAMNOGALACTURONAN HYDROLASE (EUROFUNG)"/>
    <property type="match status" value="1"/>
</dbReference>
<keyword evidence="3" id="KW-1185">Reference proteome</keyword>
<protein>
    <submittedName>
        <fullName evidence="2">Glycoside hydrolase family 88 protein</fullName>
    </submittedName>
</protein>
<proteinExistence type="predicted"/>
<dbReference type="PROSITE" id="PS51257">
    <property type="entry name" value="PROKAR_LIPOPROTEIN"/>
    <property type="match status" value="1"/>
</dbReference>
<dbReference type="Gene3D" id="1.50.10.10">
    <property type="match status" value="1"/>
</dbReference>
<name>A0ABR7W3K4_9FLAO</name>
<dbReference type="SUPFAM" id="SSF48208">
    <property type="entry name" value="Six-hairpin glycosidases"/>
    <property type="match status" value="1"/>
</dbReference>
<gene>
    <name evidence="2" type="ORF">HZY62_17310</name>
</gene>
<dbReference type="GO" id="GO:0016787">
    <property type="term" value="F:hydrolase activity"/>
    <property type="evidence" value="ECO:0007669"/>
    <property type="project" value="UniProtKB-KW"/>
</dbReference>
<evidence type="ECO:0000256" key="1">
    <source>
        <dbReference type="ARBA" id="ARBA00022801"/>
    </source>
</evidence>
<evidence type="ECO:0000313" key="3">
    <source>
        <dbReference type="Proteomes" id="UP000651837"/>
    </source>
</evidence>